<dbReference type="SUPFAM" id="SSF54637">
    <property type="entry name" value="Thioesterase/thiol ester dehydrase-isomerase"/>
    <property type="match status" value="2"/>
</dbReference>
<evidence type="ECO:0000313" key="4">
    <source>
        <dbReference type="Proteomes" id="UP000550729"/>
    </source>
</evidence>
<proteinExistence type="predicted"/>
<dbReference type="Gene3D" id="3.10.129.10">
    <property type="entry name" value="Hotdog Thioesterase"/>
    <property type="match status" value="1"/>
</dbReference>
<dbReference type="Proteomes" id="UP000550729">
    <property type="component" value="Unassembled WGS sequence"/>
</dbReference>
<keyword evidence="4" id="KW-1185">Reference proteome</keyword>
<dbReference type="PANTHER" id="PTHR31793">
    <property type="entry name" value="4-HYDROXYBENZOYL-COA THIOESTERASE FAMILY MEMBER"/>
    <property type="match status" value="1"/>
</dbReference>
<feature type="domain" description="Acyl-ACP thioesterase N-terminal hotdog" evidence="1">
    <location>
        <begin position="22"/>
        <end position="137"/>
    </location>
</feature>
<accession>A0A848KYP6</accession>
<dbReference type="GO" id="GO:0047617">
    <property type="term" value="F:fatty acyl-CoA hydrolase activity"/>
    <property type="evidence" value="ECO:0007669"/>
    <property type="project" value="TreeGrafter"/>
</dbReference>
<evidence type="ECO:0000259" key="2">
    <source>
        <dbReference type="Pfam" id="PF20791"/>
    </source>
</evidence>
<organism evidence="3 4">
    <name type="scientific">Gordonia asplenii</name>
    <dbReference type="NCBI Taxonomy" id="2725283"/>
    <lineage>
        <taxon>Bacteria</taxon>
        <taxon>Bacillati</taxon>
        <taxon>Actinomycetota</taxon>
        <taxon>Actinomycetes</taxon>
        <taxon>Mycobacteriales</taxon>
        <taxon>Gordoniaceae</taxon>
        <taxon>Gordonia</taxon>
    </lineage>
</organism>
<dbReference type="RefSeq" id="WP_170195775.1">
    <property type="nucleotide sequence ID" value="NZ_JABBNB010000021.1"/>
</dbReference>
<dbReference type="AlphaFoldDB" id="A0A848KYP6"/>
<dbReference type="InterPro" id="IPR049427">
    <property type="entry name" value="Acyl-ACP_TE_C"/>
</dbReference>
<dbReference type="Pfam" id="PF01643">
    <property type="entry name" value="Acyl-ACP_TE"/>
    <property type="match status" value="1"/>
</dbReference>
<reference evidence="3 4" key="1">
    <citation type="submission" date="2020-04" db="EMBL/GenBank/DDBJ databases">
        <title>Gordonia sp. nov. TBRC 11910.</title>
        <authorList>
            <person name="Suriyachadkun C."/>
        </authorList>
    </citation>
    <scope>NUCLEOTIDE SEQUENCE [LARGE SCALE GENOMIC DNA]</scope>
    <source>
        <strain evidence="3 4">TBRC 11910</strain>
    </source>
</reference>
<dbReference type="GO" id="GO:0006633">
    <property type="term" value="P:fatty acid biosynthetic process"/>
    <property type="evidence" value="ECO:0007669"/>
    <property type="project" value="InterPro"/>
</dbReference>
<dbReference type="Pfam" id="PF20791">
    <property type="entry name" value="Acyl-ACP_TE_C"/>
    <property type="match status" value="1"/>
</dbReference>
<dbReference type="PANTHER" id="PTHR31793:SF24">
    <property type="entry name" value="LONG-CHAIN ACYL-COA THIOESTERASE FADM"/>
    <property type="match status" value="1"/>
</dbReference>
<sequence length="255" mass="28531">MIAAELSLPDCPQRATPFTVTRRVRIGDCGVDRKLRLDGVACYLQDVGFDHLDVMPDGHAHQAWIVRRMVIDVVRPISFGEYVTVRRWASSTSTRWCNMRVQIDGADGGLVETESFLIHFAADKGIPARMSEAFLEPILAATDEHRLRWRPTLTEPVSPADAAVESTEFEVRVADLDFLEHVNNAAYLQIVENVLDRYTRLITSAHRTTVEYVKPIVAGDVVTVCWRYRDEVLDIGVAVAGENRAAMRVEPAPTA</sequence>
<dbReference type="InterPro" id="IPR050563">
    <property type="entry name" value="4-hydroxybenzoyl-CoA_TE"/>
</dbReference>
<dbReference type="InterPro" id="IPR029069">
    <property type="entry name" value="HotDog_dom_sf"/>
</dbReference>
<comment type="caution">
    <text evidence="3">The sequence shown here is derived from an EMBL/GenBank/DDBJ whole genome shotgun (WGS) entry which is preliminary data.</text>
</comment>
<gene>
    <name evidence="3" type="ORF">HH308_18800</name>
</gene>
<evidence type="ECO:0000313" key="3">
    <source>
        <dbReference type="EMBL" id="NMO03267.1"/>
    </source>
</evidence>
<protein>
    <submittedName>
        <fullName evidence="3">Acyl-[acyl-carrier-protein] thioesterase</fullName>
    </submittedName>
</protein>
<dbReference type="InterPro" id="IPR002864">
    <property type="entry name" value="Acyl-ACP_thioesterase_NHD"/>
</dbReference>
<feature type="domain" description="Acyl-ACP thioesterase-like C-terminal" evidence="2">
    <location>
        <begin position="162"/>
        <end position="225"/>
    </location>
</feature>
<evidence type="ECO:0000259" key="1">
    <source>
        <dbReference type="Pfam" id="PF01643"/>
    </source>
</evidence>
<dbReference type="EMBL" id="JABBNB010000021">
    <property type="protein sequence ID" value="NMO03267.1"/>
    <property type="molecule type" value="Genomic_DNA"/>
</dbReference>
<name>A0A848KYP6_9ACTN</name>